<comment type="similarity">
    <text evidence="1 11">Belongs to the thymidine kinase family.</text>
</comment>
<dbReference type="Pfam" id="PF00265">
    <property type="entry name" value="TK"/>
    <property type="match status" value="1"/>
</dbReference>
<dbReference type="PANTHER" id="PTHR11441:SF0">
    <property type="entry name" value="THYMIDINE KINASE, CYTOSOLIC"/>
    <property type="match status" value="1"/>
</dbReference>
<organism evidence="12 13">
    <name type="scientific">Candidatus Buchananbacteria bacterium RIFCSPLOWO2_01_FULL_39_33</name>
    <dbReference type="NCBI Taxonomy" id="1797543"/>
    <lineage>
        <taxon>Bacteria</taxon>
        <taxon>Candidatus Buchananiibacteriota</taxon>
    </lineage>
</organism>
<evidence type="ECO:0000256" key="4">
    <source>
        <dbReference type="ARBA" id="ARBA00022679"/>
    </source>
</evidence>
<protein>
    <recommendedName>
        <fullName evidence="2 10">Thymidine kinase</fullName>
        <ecNumber evidence="2 10">2.7.1.21</ecNumber>
    </recommendedName>
</protein>
<evidence type="ECO:0000313" key="13">
    <source>
        <dbReference type="Proteomes" id="UP000177376"/>
    </source>
</evidence>
<evidence type="ECO:0000256" key="11">
    <source>
        <dbReference type="RuleBase" id="RU004165"/>
    </source>
</evidence>
<keyword evidence="7 10" id="KW-0067">ATP-binding</keyword>
<keyword evidence="6 10" id="KW-0418">Kinase</keyword>
<sequence length="203" mass="22921">MRFLTLIFGTVGSGKTAELLRLVSKLEEHNSRCRLIEKRKFTVFKPVIETRSDQITIISRSGQAFDKVVAVSDINDLVRELDRHNPDIIVIEECQFFEIGAGNEPQAFILLIRKLLESKKQVILCGLIQNCYGGQFEISSSLCPEADEIINPHTTCHCGQVASRSQRLQIGYSTPITDPVFIVDDDSSHNLGYSYEPRCNNCW</sequence>
<evidence type="ECO:0000313" key="12">
    <source>
        <dbReference type="EMBL" id="OGY53124.1"/>
    </source>
</evidence>
<dbReference type="InterPro" id="IPR001267">
    <property type="entry name" value="Thymidine_kinase"/>
</dbReference>
<dbReference type="SUPFAM" id="SSF52540">
    <property type="entry name" value="P-loop containing nucleoside triphosphate hydrolases"/>
    <property type="match status" value="1"/>
</dbReference>
<dbReference type="GO" id="GO:0046104">
    <property type="term" value="P:thymidine metabolic process"/>
    <property type="evidence" value="ECO:0007669"/>
    <property type="project" value="TreeGrafter"/>
</dbReference>
<comment type="catalytic activity">
    <reaction evidence="10">
        <text>thymidine + ATP = dTMP + ADP + H(+)</text>
        <dbReference type="Rhea" id="RHEA:19129"/>
        <dbReference type="ChEBI" id="CHEBI:15378"/>
        <dbReference type="ChEBI" id="CHEBI:17748"/>
        <dbReference type="ChEBI" id="CHEBI:30616"/>
        <dbReference type="ChEBI" id="CHEBI:63528"/>
        <dbReference type="ChEBI" id="CHEBI:456216"/>
        <dbReference type="EC" id="2.7.1.21"/>
    </reaction>
</comment>
<name>A0A1G1YLH6_9BACT</name>
<evidence type="ECO:0000256" key="7">
    <source>
        <dbReference type="ARBA" id="ARBA00022840"/>
    </source>
</evidence>
<evidence type="ECO:0000256" key="8">
    <source>
        <dbReference type="PIRSR" id="PIRSR035805-1"/>
    </source>
</evidence>
<comment type="caution">
    <text evidence="12">The sequence shown here is derived from an EMBL/GenBank/DDBJ whole genome shotgun (WGS) entry which is preliminary data.</text>
</comment>
<evidence type="ECO:0000256" key="10">
    <source>
        <dbReference type="RuleBase" id="RU000544"/>
    </source>
</evidence>
<dbReference type="AlphaFoldDB" id="A0A1G1YLH6"/>
<dbReference type="GO" id="GO:0071897">
    <property type="term" value="P:DNA biosynthetic process"/>
    <property type="evidence" value="ECO:0007669"/>
    <property type="project" value="UniProtKB-KW"/>
</dbReference>
<evidence type="ECO:0000256" key="6">
    <source>
        <dbReference type="ARBA" id="ARBA00022777"/>
    </source>
</evidence>
<evidence type="ECO:0000256" key="1">
    <source>
        <dbReference type="ARBA" id="ARBA00007587"/>
    </source>
</evidence>
<feature type="binding site" evidence="9">
    <location>
        <position position="195"/>
    </location>
    <ligand>
        <name>substrate</name>
    </ligand>
</feature>
<dbReference type="Gene3D" id="3.30.60.20">
    <property type="match status" value="1"/>
</dbReference>
<feature type="active site" description="Proton acceptor" evidence="8">
    <location>
        <position position="93"/>
    </location>
</feature>
<dbReference type="EMBL" id="MHIM01000004">
    <property type="protein sequence ID" value="OGY53124.1"/>
    <property type="molecule type" value="Genomic_DNA"/>
</dbReference>
<dbReference type="InterPro" id="IPR027417">
    <property type="entry name" value="P-loop_NTPase"/>
</dbReference>
<evidence type="ECO:0000256" key="9">
    <source>
        <dbReference type="PIRSR" id="PIRSR035805-2"/>
    </source>
</evidence>
<evidence type="ECO:0000256" key="2">
    <source>
        <dbReference type="ARBA" id="ARBA00012118"/>
    </source>
</evidence>
<dbReference type="Gene3D" id="3.40.50.300">
    <property type="entry name" value="P-loop containing nucleotide triphosphate hydrolases"/>
    <property type="match status" value="1"/>
</dbReference>
<accession>A0A1G1YLH6</accession>
<gene>
    <name evidence="12" type="ORF">A3A02_00205</name>
</gene>
<keyword evidence="5 10" id="KW-0547">Nucleotide-binding</keyword>
<evidence type="ECO:0000256" key="5">
    <source>
        <dbReference type="ARBA" id="ARBA00022741"/>
    </source>
</evidence>
<dbReference type="PANTHER" id="PTHR11441">
    <property type="entry name" value="THYMIDINE KINASE"/>
    <property type="match status" value="1"/>
</dbReference>
<proteinExistence type="inferred from homology"/>
<dbReference type="GO" id="GO:0005524">
    <property type="term" value="F:ATP binding"/>
    <property type="evidence" value="ECO:0007669"/>
    <property type="project" value="UniProtKB-KW"/>
</dbReference>
<dbReference type="Proteomes" id="UP000177376">
    <property type="component" value="Unassembled WGS sequence"/>
</dbReference>
<dbReference type="EC" id="2.7.1.21" evidence="2 10"/>
<keyword evidence="4 10" id="KW-0808">Transferase</keyword>
<reference evidence="12 13" key="1">
    <citation type="journal article" date="2016" name="Nat. Commun.">
        <title>Thousands of microbial genomes shed light on interconnected biogeochemical processes in an aquifer system.</title>
        <authorList>
            <person name="Anantharaman K."/>
            <person name="Brown C.T."/>
            <person name="Hug L.A."/>
            <person name="Sharon I."/>
            <person name="Castelle C.J."/>
            <person name="Probst A.J."/>
            <person name="Thomas B.C."/>
            <person name="Singh A."/>
            <person name="Wilkins M.J."/>
            <person name="Karaoz U."/>
            <person name="Brodie E.L."/>
            <person name="Williams K.H."/>
            <person name="Hubbard S.S."/>
            <person name="Banfield J.F."/>
        </authorList>
    </citation>
    <scope>NUCLEOTIDE SEQUENCE [LARGE SCALE GENOMIC DNA]</scope>
</reference>
<dbReference type="GO" id="GO:0004797">
    <property type="term" value="F:thymidine kinase activity"/>
    <property type="evidence" value="ECO:0007669"/>
    <property type="project" value="UniProtKB-EC"/>
</dbReference>
<dbReference type="PIRSF" id="PIRSF035805">
    <property type="entry name" value="TK_cell"/>
    <property type="match status" value="1"/>
</dbReference>
<keyword evidence="3 10" id="KW-0237">DNA synthesis</keyword>
<evidence type="ECO:0000256" key="3">
    <source>
        <dbReference type="ARBA" id="ARBA00022634"/>
    </source>
</evidence>